<evidence type="ECO:0000256" key="6">
    <source>
        <dbReference type="ARBA" id="ARBA00035136"/>
    </source>
</evidence>
<evidence type="ECO:0000256" key="5">
    <source>
        <dbReference type="ARBA" id="ARBA00023274"/>
    </source>
</evidence>
<protein>
    <recommendedName>
        <fullName evidence="6 7">Small ribosomal subunit protein bS20</fullName>
    </recommendedName>
</protein>
<dbReference type="NCBIfam" id="TIGR00029">
    <property type="entry name" value="S20"/>
    <property type="match status" value="1"/>
</dbReference>
<keyword evidence="2 7" id="KW-0699">rRNA-binding</keyword>
<dbReference type="Gene3D" id="1.20.58.110">
    <property type="entry name" value="Ribosomal protein S20"/>
    <property type="match status" value="1"/>
</dbReference>
<organism evidence="9 10">
    <name type="scientific">Candidatus Uhrbacteria bacterium RIFCSPHIGHO2_01_FULL_63_20</name>
    <dbReference type="NCBI Taxonomy" id="1802385"/>
    <lineage>
        <taxon>Bacteria</taxon>
        <taxon>Candidatus Uhriibacteriota</taxon>
    </lineage>
</organism>
<comment type="function">
    <text evidence="7">Binds directly to 16S ribosomal RNA.</text>
</comment>
<evidence type="ECO:0000256" key="1">
    <source>
        <dbReference type="ARBA" id="ARBA00007634"/>
    </source>
</evidence>
<proteinExistence type="inferred from homology"/>
<dbReference type="GO" id="GO:0015935">
    <property type="term" value="C:small ribosomal subunit"/>
    <property type="evidence" value="ECO:0007669"/>
    <property type="project" value="TreeGrafter"/>
</dbReference>
<evidence type="ECO:0000313" key="10">
    <source>
        <dbReference type="Proteomes" id="UP000177885"/>
    </source>
</evidence>
<evidence type="ECO:0000256" key="4">
    <source>
        <dbReference type="ARBA" id="ARBA00022980"/>
    </source>
</evidence>
<sequence length="89" mass="9693">MPNKANAAKAMRQAAKATQRNKVAKAEIESMLVKLRKQLDAKKTKEAAELARAIGKHLDKAVARGIVKLNTAARTKSRLMKRVNAATKA</sequence>
<accession>A0A1F7TM61</accession>
<dbReference type="GO" id="GO:0070181">
    <property type="term" value="F:small ribosomal subunit rRNA binding"/>
    <property type="evidence" value="ECO:0007669"/>
    <property type="project" value="TreeGrafter"/>
</dbReference>
<comment type="caution">
    <text evidence="9">The sequence shown here is derived from an EMBL/GenBank/DDBJ whole genome shotgun (WGS) entry which is preliminary data.</text>
</comment>
<dbReference type="GO" id="GO:0006412">
    <property type="term" value="P:translation"/>
    <property type="evidence" value="ECO:0007669"/>
    <property type="project" value="UniProtKB-UniRule"/>
</dbReference>
<evidence type="ECO:0000256" key="3">
    <source>
        <dbReference type="ARBA" id="ARBA00022884"/>
    </source>
</evidence>
<evidence type="ECO:0000256" key="8">
    <source>
        <dbReference type="SAM" id="Coils"/>
    </source>
</evidence>
<evidence type="ECO:0000313" key="9">
    <source>
        <dbReference type="EMBL" id="OGL67061.1"/>
    </source>
</evidence>
<dbReference type="GO" id="GO:0003735">
    <property type="term" value="F:structural constituent of ribosome"/>
    <property type="evidence" value="ECO:0007669"/>
    <property type="project" value="InterPro"/>
</dbReference>
<gene>
    <name evidence="7" type="primary">rpsT</name>
    <name evidence="9" type="ORF">A2856_01090</name>
</gene>
<keyword evidence="5 7" id="KW-0687">Ribonucleoprotein</keyword>
<reference evidence="9 10" key="1">
    <citation type="journal article" date="2016" name="Nat. Commun.">
        <title>Thousands of microbial genomes shed light on interconnected biogeochemical processes in an aquifer system.</title>
        <authorList>
            <person name="Anantharaman K."/>
            <person name="Brown C.T."/>
            <person name="Hug L.A."/>
            <person name="Sharon I."/>
            <person name="Castelle C.J."/>
            <person name="Probst A.J."/>
            <person name="Thomas B.C."/>
            <person name="Singh A."/>
            <person name="Wilkins M.J."/>
            <person name="Karaoz U."/>
            <person name="Brodie E.L."/>
            <person name="Williams K.H."/>
            <person name="Hubbard S.S."/>
            <person name="Banfield J.F."/>
        </authorList>
    </citation>
    <scope>NUCLEOTIDE SEQUENCE [LARGE SCALE GENOMIC DNA]</scope>
</reference>
<dbReference type="STRING" id="1802385.A2856_01090"/>
<name>A0A1F7TM61_9BACT</name>
<dbReference type="SUPFAM" id="SSF46992">
    <property type="entry name" value="Ribosomal protein S20"/>
    <property type="match status" value="1"/>
</dbReference>
<evidence type="ECO:0000256" key="7">
    <source>
        <dbReference type="HAMAP-Rule" id="MF_00500"/>
    </source>
</evidence>
<keyword evidence="3 7" id="KW-0694">RNA-binding</keyword>
<dbReference type="Pfam" id="PF01649">
    <property type="entry name" value="Ribosomal_S20p"/>
    <property type="match status" value="1"/>
</dbReference>
<keyword evidence="4 7" id="KW-0689">Ribosomal protein</keyword>
<comment type="similarity">
    <text evidence="1 7">Belongs to the bacterial ribosomal protein bS20 family.</text>
</comment>
<dbReference type="HAMAP" id="MF_00500">
    <property type="entry name" value="Ribosomal_bS20"/>
    <property type="match status" value="1"/>
</dbReference>
<dbReference type="PANTHER" id="PTHR33398">
    <property type="entry name" value="30S RIBOSOMAL PROTEIN S20"/>
    <property type="match status" value="1"/>
</dbReference>
<keyword evidence="8" id="KW-0175">Coiled coil</keyword>
<dbReference type="EMBL" id="MGDT01000004">
    <property type="protein sequence ID" value="OGL67061.1"/>
    <property type="molecule type" value="Genomic_DNA"/>
</dbReference>
<feature type="coiled-coil region" evidence="8">
    <location>
        <begin position="7"/>
        <end position="45"/>
    </location>
</feature>
<dbReference type="GO" id="GO:0005829">
    <property type="term" value="C:cytosol"/>
    <property type="evidence" value="ECO:0007669"/>
    <property type="project" value="TreeGrafter"/>
</dbReference>
<dbReference type="AlphaFoldDB" id="A0A1F7TM61"/>
<dbReference type="InterPro" id="IPR002583">
    <property type="entry name" value="Ribosomal_bS20"/>
</dbReference>
<dbReference type="InterPro" id="IPR036510">
    <property type="entry name" value="Ribosomal_bS20_sf"/>
</dbReference>
<evidence type="ECO:0000256" key="2">
    <source>
        <dbReference type="ARBA" id="ARBA00022730"/>
    </source>
</evidence>
<dbReference type="Proteomes" id="UP000177885">
    <property type="component" value="Unassembled WGS sequence"/>
</dbReference>
<dbReference type="PANTHER" id="PTHR33398:SF1">
    <property type="entry name" value="SMALL RIBOSOMAL SUBUNIT PROTEIN BS20C"/>
    <property type="match status" value="1"/>
</dbReference>